<comment type="caution">
    <text evidence="1">The sequence shown here is derived from an EMBL/GenBank/DDBJ whole genome shotgun (WGS) entry which is preliminary data.</text>
</comment>
<reference evidence="1" key="1">
    <citation type="journal article" date="2015" name="Nature">
        <title>Complex archaea that bridge the gap between prokaryotes and eukaryotes.</title>
        <authorList>
            <person name="Spang A."/>
            <person name="Saw J.H."/>
            <person name="Jorgensen S.L."/>
            <person name="Zaremba-Niedzwiedzka K."/>
            <person name="Martijn J."/>
            <person name="Lind A.E."/>
            <person name="van Eijk R."/>
            <person name="Schleper C."/>
            <person name="Guy L."/>
            <person name="Ettema T.J."/>
        </authorList>
    </citation>
    <scope>NUCLEOTIDE SEQUENCE</scope>
</reference>
<name>A0A0F9HA00_9ZZZZ</name>
<sequence>MRLVDYLMGKPLYIGFRVEIAGRFITKQNLVKKYNSSHKKTQIFDLHKNGKITVEKDGNMLIAHGEKSDKDSTGMVNFSVMAKNGDQRNEIERIIQIINVLGNDRLIRERVNTFVSGHSVLNAIPELAELKNAFIELDSIIPGFIRAAWYYAPEARLK</sequence>
<organism evidence="1">
    <name type="scientific">marine sediment metagenome</name>
    <dbReference type="NCBI Taxonomy" id="412755"/>
    <lineage>
        <taxon>unclassified sequences</taxon>
        <taxon>metagenomes</taxon>
        <taxon>ecological metagenomes</taxon>
    </lineage>
</organism>
<protein>
    <submittedName>
        <fullName evidence="1">Uncharacterized protein</fullName>
    </submittedName>
</protein>
<proteinExistence type="predicted"/>
<evidence type="ECO:0000313" key="1">
    <source>
        <dbReference type="EMBL" id="KKM07949.1"/>
    </source>
</evidence>
<accession>A0A0F9HA00</accession>
<gene>
    <name evidence="1" type="ORF">LCGC14_1728770</name>
</gene>
<dbReference type="AlphaFoldDB" id="A0A0F9HA00"/>
<dbReference type="EMBL" id="LAZR01015660">
    <property type="protein sequence ID" value="KKM07949.1"/>
    <property type="molecule type" value="Genomic_DNA"/>
</dbReference>